<dbReference type="PANTHER" id="PTHR30024">
    <property type="entry name" value="ALIPHATIC SULFONATES-BINDING PROTEIN-RELATED"/>
    <property type="match status" value="1"/>
</dbReference>
<dbReference type="EMBL" id="QBML01000038">
    <property type="protein sequence ID" value="PZO36699.1"/>
    <property type="molecule type" value="Genomic_DNA"/>
</dbReference>
<dbReference type="FunFam" id="3.40.190.10:FF:000050">
    <property type="entry name" value="Sulfonate ABC transporter substrate-binding protein"/>
    <property type="match status" value="1"/>
</dbReference>
<dbReference type="GO" id="GO:0042597">
    <property type="term" value="C:periplasmic space"/>
    <property type="evidence" value="ECO:0007669"/>
    <property type="project" value="UniProtKB-SubCell"/>
</dbReference>
<dbReference type="GO" id="GO:0016020">
    <property type="term" value="C:membrane"/>
    <property type="evidence" value="ECO:0007669"/>
    <property type="project" value="InterPro"/>
</dbReference>
<accession>A0A2W4W3N8</accession>
<evidence type="ECO:0000256" key="6">
    <source>
        <dbReference type="ARBA" id="ARBA00070228"/>
    </source>
</evidence>
<evidence type="ECO:0000259" key="8">
    <source>
        <dbReference type="SMART" id="SM00062"/>
    </source>
</evidence>
<dbReference type="Proteomes" id="UP000249467">
    <property type="component" value="Unassembled WGS sequence"/>
</dbReference>
<feature type="domain" description="Solute-binding protein family 3/N-terminal" evidence="8">
    <location>
        <begin position="143"/>
        <end position="373"/>
    </location>
</feature>
<feature type="region of interest" description="Disordered" evidence="7">
    <location>
        <begin position="1"/>
        <end position="22"/>
    </location>
</feature>
<gene>
    <name evidence="9" type="ORF">DCF19_20760</name>
</gene>
<comment type="subcellular location">
    <subcellularLocation>
        <location evidence="1">Periplasm</location>
    </subcellularLocation>
</comment>
<dbReference type="AlphaFoldDB" id="A0A2W4W3N8"/>
<dbReference type="SUPFAM" id="SSF53850">
    <property type="entry name" value="Periplasmic binding protein-like II"/>
    <property type="match status" value="1"/>
</dbReference>
<comment type="caution">
    <text evidence="9">The sequence shown here is derived from an EMBL/GenBank/DDBJ whole genome shotgun (WGS) entry which is preliminary data.</text>
</comment>
<comment type="function">
    <text evidence="5">Part of a binding-protein-dependent transport system for aliphatic sulfonates. Putative binding protein.</text>
</comment>
<evidence type="ECO:0000313" key="10">
    <source>
        <dbReference type="Proteomes" id="UP000249467"/>
    </source>
</evidence>
<dbReference type="InterPro" id="IPR010067">
    <property type="entry name" value="ABC_SsuA_sub-bd"/>
</dbReference>
<organism evidence="9 10">
    <name type="scientific">Pseudanabaena frigida</name>
    <dbReference type="NCBI Taxonomy" id="945775"/>
    <lineage>
        <taxon>Bacteria</taxon>
        <taxon>Bacillati</taxon>
        <taxon>Cyanobacteriota</taxon>
        <taxon>Cyanophyceae</taxon>
        <taxon>Pseudanabaenales</taxon>
        <taxon>Pseudanabaenaceae</taxon>
        <taxon>Pseudanabaena</taxon>
    </lineage>
</organism>
<sequence>MIRSLLDLLPKRPKQHQSTRRNIKGIKRSPNISSRSNLKKLTMQFCLGLASSLAMGITFDSQVGAVPKSISSNSPLIAQISQPNQNNSSSNPPVKDSPVRLLETVGLFVGGIIFCIALDRWFSKRSSPSDNTPLAEQAKKLKQLKIGYPEGMTNLEVLRTQGLLEERLRPFGLSITWTSFLSASALIEALSNGTIDFCGGGGTASIFSQAADHIFVRVAKEKYTAPKGQAILVPEDSPIQTLADLKGKKIVFDKGSSAHYILIRALHKVGLDFSDIEPIYLTQPQALSLFRQGEADAWVIWVPYAQTQARSSYPGRLIADLESIFGDQASVEVPTYYYAIPELVRDYPDLLKVILEEVNEAGAWAKKQELESVQRLAAQHEIDPSIVETLQQRSSERAIIPIDDQSLTALQHQANIFRELNLIPERINVRDGSYSLQTKQNWTY</sequence>
<keyword evidence="3" id="KW-0813">Transport</keyword>
<evidence type="ECO:0000313" key="9">
    <source>
        <dbReference type="EMBL" id="PZO36699.1"/>
    </source>
</evidence>
<evidence type="ECO:0000256" key="3">
    <source>
        <dbReference type="ARBA" id="ARBA00022448"/>
    </source>
</evidence>
<comment type="similarity">
    <text evidence="2">Belongs to the bacterial solute-binding protein SsuA/TauA family.</text>
</comment>
<dbReference type="InterPro" id="IPR015168">
    <property type="entry name" value="SsuA/THI5"/>
</dbReference>
<dbReference type="Gene3D" id="3.40.190.10">
    <property type="entry name" value="Periplasmic binding protein-like II"/>
    <property type="match status" value="2"/>
</dbReference>
<reference evidence="9 10" key="1">
    <citation type="submission" date="2018-04" db="EMBL/GenBank/DDBJ databases">
        <authorList>
            <person name="Go L.Y."/>
            <person name="Mitchell J.A."/>
        </authorList>
    </citation>
    <scope>NUCLEOTIDE SEQUENCE [LARGE SCALE GENOMIC DNA]</scope>
    <source>
        <strain evidence="9">ULC066bin1</strain>
    </source>
</reference>
<dbReference type="SMART" id="SM00062">
    <property type="entry name" value="PBPb"/>
    <property type="match status" value="1"/>
</dbReference>
<dbReference type="InterPro" id="IPR001638">
    <property type="entry name" value="Solute-binding_3/MltF_N"/>
</dbReference>
<evidence type="ECO:0000256" key="5">
    <source>
        <dbReference type="ARBA" id="ARBA00055538"/>
    </source>
</evidence>
<reference evidence="9 10" key="2">
    <citation type="submission" date="2018-06" db="EMBL/GenBank/DDBJ databases">
        <title>Metagenomic assembly of (sub)arctic Cyanobacteria and their associated microbiome from non-axenic cultures.</title>
        <authorList>
            <person name="Baurain D."/>
        </authorList>
    </citation>
    <scope>NUCLEOTIDE SEQUENCE [LARGE SCALE GENOMIC DNA]</scope>
    <source>
        <strain evidence="9">ULC066bin1</strain>
    </source>
</reference>
<dbReference type="GO" id="GO:0042626">
    <property type="term" value="F:ATPase-coupled transmembrane transporter activity"/>
    <property type="evidence" value="ECO:0007669"/>
    <property type="project" value="InterPro"/>
</dbReference>
<keyword evidence="4" id="KW-0732">Signal</keyword>
<evidence type="ECO:0000256" key="1">
    <source>
        <dbReference type="ARBA" id="ARBA00004418"/>
    </source>
</evidence>
<proteinExistence type="inferred from homology"/>
<dbReference type="NCBIfam" id="TIGR01728">
    <property type="entry name" value="SsuA_fam"/>
    <property type="match status" value="1"/>
</dbReference>
<dbReference type="Pfam" id="PF09084">
    <property type="entry name" value="NMT1"/>
    <property type="match status" value="1"/>
</dbReference>
<evidence type="ECO:0000256" key="7">
    <source>
        <dbReference type="SAM" id="MobiDB-lite"/>
    </source>
</evidence>
<feature type="compositionally biased region" description="Basic residues" evidence="7">
    <location>
        <begin position="11"/>
        <end position="22"/>
    </location>
</feature>
<name>A0A2W4W3N8_9CYAN</name>
<evidence type="ECO:0000256" key="4">
    <source>
        <dbReference type="ARBA" id="ARBA00022729"/>
    </source>
</evidence>
<evidence type="ECO:0000256" key="2">
    <source>
        <dbReference type="ARBA" id="ARBA00010742"/>
    </source>
</evidence>
<dbReference type="PANTHER" id="PTHR30024:SF42">
    <property type="entry name" value="ALIPHATIC SULFONATES-BINDING PROTEIN-RELATED"/>
    <property type="match status" value="1"/>
</dbReference>
<protein>
    <recommendedName>
        <fullName evidence="6">Putative aliphatic sulfonates-binding protein</fullName>
    </recommendedName>
</protein>